<dbReference type="InterPro" id="IPR051782">
    <property type="entry name" value="ABC_Transporter_VariousFunc"/>
</dbReference>
<dbReference type="InterPro" id="IPR003439">
    <property type="entry name" value="ABC_transporter-like_ATP-bd"/>
</dbReference>
<keyword evidence="6" id="KW-1185">Reference proteome</keyword>
<evidence type="ECO:0000313" key="6">
    <source>
        <dbReference type="Proteomes" id="UP001596270"/>
    </source>
</evidence>
<dbReference type="PANTHER" id="PTHR42939:SF1">
    <property type="entry name" value="ABC TRANSPORTER ATP-BINDING PROTEIN ALBC-RELATED"/>
    <property type="match status" value="1"/>
</dbReference>
<accession>A0ABW1U727</accession>
<gene>
    <name evidence="5" type="ORF">ACFQND_25000</name>
</gene>
<dbReference type="SUPFAM" id="SSF52540">
    <property type="entry name" value="P-loop containing nucleoside triphosphate hydrolases"/>
    <property type="match status" value="1"/>
</dbReference>
<dbReference type="Proteomes" id="UP001596270">
    <property type="component" value="Unassembled WGS sequence"/>
</dbReference>
<sequence>MKEPHYTPVAQQHQTSLEGNATTAVLQLKGLDFGYPGHQLFTSLSADILPGVTLIQGGDGRGKTTLVRLLAGDLQADAGQLQIGAASMQEQAAAYRQQVFWIDPRTEAFDQITALEFFESRRAACPAFDERILGKLVDCLDLAPHTHKKLFMLSTGSKRKVWMAAAFASGAAVTLLDMPFAALDKASIGFILEFLQDVSDHPQRAWVLADYEAPAGVRLAGVIALGD</sequence>
<protein>
    <submittedName>
        <fullName evidence="5">ATP-binding cassette domain-containing protein</fullName>
    </submittedName>
</protein>
<keyword evidence="2" id="KW-0547">Nucleotide-binding</keyword>
<dbReference type="GO" id="GO:0005524">
    <property type="term" value="F:ATP binding"/>
    <property type="evidence" value="ECO:0007669"/>
    <property type="project" value="UniProtKB-KW"/>
</dbReference>
<comment type="caution">
    <text evidence="5">The sequence shown here is derived from an EMBL/GenBank/DDBJ whole genome shotgun (WGS) entry which is preliminary data.</text>
</comment>
<dbReference type="EMBL" id="JBHSRS010000084">
    <property type="protein sequence ID" value="MFC6284496.1"/>
    <property type="molecule type" value="Genomic_DNA"/>
</dbReference>
<name>A0ABW1U727_9BURK</name>
<evidence type="ECO:0000313" key="5">
    <source>
        <dbReference type="EMBL" id="MFC6284496.1"/>
    </source>
</evidence>
<keyword evidence="3 5" id="KW-0067">ATP-binding</keyword>
<dbReference type="Gene3D" id="3.40.50.300">
    <property type="entry name" value="P-loop containing nucleotide triphosphate hydrolases"/>
    <property type="match status" value="1"/>
</dbReference>
<evidence type="ECO:0000259" key="4">
    <source>
        <dbReference type="Pfam" id="PF00005"/>
    </source>
</evidence>
<dbReference type="PANTHER" id="PTHR42939">
    <property type="entry name" value="ABC TRANSPORTER ATP-BINDING PROTEIN ALBC-RELATED"/>
    <property type="match status" value="1"/>
</dbReference>
<feature type="domain" description="ABC transporter" evidence="4">
    <location>
        <begin position="52"/>
        <end position="180"/>
    </location>
</feature>
<evidence type="ECO:0000256" key="3">
    <source>
        <dbReference type="ARBA" id="ARBA00022840"/>
    </source>
</evidence>
<evidence type="ECO:0000256" key="1">
    <source>
        <dbReference type="ARBA" id="ARBA00022448"/>
    </source>
</evidence>
<organism evidence="5 6">
    <name type="scientific">Polaromonas aquatica</name>
    <dbReference type="NCBI Taxonomy" id="332657"/>
    <lineage>
        <taxon>Bacteria</taxon>
        <taxon>Pseudomonadati</taxon>
        <taxon>Pseudomonadota</taxon>
        <taxon>Betaproteobacteria</taxon>
        <taxon>Burkholderiales</taxon>
        <taxon>Comamonadaceae</taxon>
        <taxon>Polaromonas</taxon>
    </lineage>
</organism>
<proteinExistence type="predicted"/>
<dbReference type="InterPro" id="IPR027417">
    <property type="entry name" value="P-loop_NTPase"/>
</dbReference>
<dbReference type="Pfam" id="PF00005">
    <property type="entry name" value="ABC_tran"/>
    <property type="match status" value="1"/>
</dbReference>
<keyword evidence="1" id="KW-0813">Transport</keyword>
<reference evidence="6" key="1">
    <citation type="journal article" date="2019" name="Int. J. Syst. Evol. Microbiol.">
        <title>The Global Catalogue of Microorganisms (GCM) 10K type strain sequencing project: providing services to taxonomists for standard genome sequencing and annotation.</title>
        <authorList>
            <consortium name="The Broad Institute Genomics Platform"/>
            <consortium name="The Broad Institute Genome Sequencing Center for Infectious Disease"/>
            <person name="Wu L."/>
            <person name="Ma J."/>
        </authorList>
    </citation>
    <scope>NUCLEOTIDE SEQUENCE [LARGE SCALE GENOMIC DNA]</scope>
    <source>
        <strain evidence="6">CCUG 39402</strain>
    </source>
</reference>
<evidence type="ECO:0000256" key="2">
    <source>
        <dbReference type="ARBA" id="ARBA00022741"/>
    </source>
</evidence>